<accession>A0ABR1XKJ6</accession>
<reference evidence="2 3" key="1">
    <citation type="journal article" date="2022" name="G3 (Bethesda)">
        <title>Enemy or ally: a genomic approach to elucidate the lifestyle of Phyllosticta citrichinaensis.</title>
        <authorList>
            <person name="Buijs V.A."/>
            <person name="Groenewald J.Z."/>
            <person name="Haridas S."/>
            <person name="LaButti K.M."/>
            <person name="Lipzen A."/>
            <person name="Martin F.M."/>
            <person name="Barry K."/>
            <person name="Grigoriev I.V."/>
            <person name="Crous P.W."/>
            <person name="Seidl M.F."/>
        </authorList>
    </citation>
    <scope>NUCLEOTIDE SEQUENCE [LARGE SCALE GENOMIC DNA]</scope>
    <source>
        <strain evidence="2 3">CBS 129764</strain>
    </source>
</reference>
<evidence type="ECO:0000313" key="2">
    <source>
        <dbReference type="EMBL" id="KAK8159261.1"/>
    </source>
</evidence>
<dbReference type="EMBL" id="JBBWUH010000008">
    <property type="protein sequence ID" value="KAK8159261.1"/>
    <property type="molecule type" value="Genomic_DNA"/>
</dbReference>
<dbReference type="Proteomes" id="UP001456524">
    <property type="component" value="Unassembled WGS sequence"/>
</dbReference>
<proteinExistence type="predicted"/>
<feature type="region of interest" description="Disordered" evidence="1">
    <location>
        <begin position="29"/>
        <end position="50"/>
    </location>
</feature>
<evidence type="ECO:0000256" key="1">
    <source>
        <dbReference type="SAM" id="MobiDB-lite"/>
    </source>
</evidence>
<keyword evidence="3" id="KW-1185">Reference proteome</keyword>
<organism evidence="2 3">
    <name type="scientific">Phyllosticta citrichinensis</name>
    <dbReference type="NCBI Taxonomy" id="1130410"/>
    <lineage>
        <taxon>Eukaryota</taxon>
        <taxon>Fungi</taxon>
        <taxon>Dikarya</taxon>
        <taxon>Ascomycota</taxon>
        <taxon>Pezizomycotina</taxon>
        <taxon>Dothideomycetes</taxon>
        <taxon>Dothideomycetes incertae sedis</taxon>
        <taxon>Botryosphaeriales</taxon>
        <taxon>Phyllostictaceae</taxon>
        <taxon>Phyllosticta</taxon>
    </lineage>
</organism>
<gene>
    <name evidence="2" type="ORF">IWX90DRAFT_295283</name>
</gene>
<comment type="caution">
    <text evidence="2">The sequence shown here is derived from an EMBL/GenBank/DDBJ whole genome shotgun (WGS) entry which is preliminary data.</text>
</comment>
<protein>
    <submittedName>
        <fullName evidence="2">Uncharacterized protein</fullName>
    </submittedName>
</protein>
<sequence>MAKSKQPPPQSQVDAALANLKDLSIDTILDPSIQPRAPSNPRKPQNRLRISEPETRILELREYPADVVVLLDKLVHIAKRKNKTPQDVKAGLLDAVQRRRAMGGMISKIKEVISKDLGQVIGGYLQGNSSLSSCKDTEEAPRSKRQIRPHRLERQMNRLNVQDPVNLQSWNLSLKHEVDNDKEGKGQRDQGNEEVNLAHTNEDENQAASAFALETQLAAIDIDHPCPSITDMLAGLPRFLAEDLSSLHNMEDLQATPESYPDLEGKLTLNKLTKILQATKAAEDYARSEAAHDQVERCARKQEHVNALIKRNLLVKRVAKHYREFHEKVAITISDELKELFTSVLS</sequence>
<evidence type="ECO:0000313" key="3">
    <source>
        <dbReference type="Proteomes" id="UP001456524"/>
    </source>
</evidence>
<name>A0ABR1XKJ6_9PEZI</name>